<dbReference type="PROSITE" id="PS50928">
    <property type="entry name" value="ABC_TM1"/>
    <property type="match status" value="1"/>
</dbReference>
<dbReference type="AlphaFoldDB" id="A0AAU8PI86"/>
<keyword evidence="4 7" id="KW-0812">Transmembrane</keyword>
<dbReference type="GO" id="GO:0005886">
    <property type="term" value="C:plasma membrane"/>
    <property type="evidence" value="ECO:0007669"/>
    <property type="project" value="UniProtKB-SubCell"/>
</dbReference>
<evidence type="ECO:0000313" key="10">
    <source>
        <dbReference type="Proteomes" id="UP000008192"/>
    </source>
</evidence>
<comment type="similarity">
    <text evidence="7">Belongs to the binding-protein-dependent transport system permease family.</text>
</comment>
<dbReference type="KEGG" id="tpg:TPEGAU_0076"/>
<feature type="transmembrane region" description="Helical" evidence="7">
    <location>
        <begin position="106"/>
        <end position="130"/>
    </location>
</feature>
<evidence type="ECO:0000256" key="6">
    <source>
        <dbReference type="ARBA" id="ARBA00023136"/>
    </source>
</evidence>
<gene>
    <name evidence="9" type="primary">ugpE</name>
    <name evidence="9" type="ordered locus">TPEGAU_0076</name>
</gene>
<reference evidence="10" key="1">
    <citation type="journal article" date="2012" name="PLoS Negl. Trop. Dis.">
        <title>Whole genome sequences of three Treponema pallidum ssp. pertenue strains: yaws and syphilis treponemes differ in less than 0.2% of the genome sequence.</title>
        <authorList>
            <person name="Cejkova D."/>
            <person name="Zobanikova M."/>
            <person name="Chen L."/>
            <person name="Pospisilova P."/>
            <person name="Strouhal M."/>
            <person name="Qin X."/>
            <person name="Mikalova L."/>
            <person name="Norris S.J."/>
            <person name="Muzny D.M."/>
            <person name="Gibbs R.A."/>
            <person name="Fulton L.L."/>
            <person name="Sodergren E."/>
            <person name="Weinstock G.M."/>
            <person name="Smajs D."/>
        </authorList>
    </citation>
    <scope>NUCLEOTIDE SEQUENCE [LARGE SCALE GENOMIC DNA]</scope>
    <source>
        <strain evidence="10">Gauthier</strain>
    </source>
</reference>
<proteinExistence type="inferred from homology"/>
<dbReference type="EMBL" id="CP002376">
    <property type="protein sequence ID" value="AEZ59330.1"/>
    <property type="molecule type" value="Genomic_DNA"/>
</dbReference>
<keyword evidence="3" id="KW-1003">Cell membrane</keyword>
<feature type="domain" description="ABC transmembrane type-1" evidence="8">
    <location>
        <begin position="71"/>
        <end position="261"/>
    </location>
</feature>
<dbReference type="Pfam" id="PF00528">
    <property type="entry name" value="BPD_transp_1"/>
    <property type="match status" value="1"/>
</dbReference>
<dbReference type="GeneID" id="93875871"/>
<keyword evidence="5 7" id="KW-1133">Transmembrane helix</keyword>
<dbReference type="PANTHER" id="PTHR32243:SF18">
    <property type="entry name" value="INNER MEMBRANE ABC TRANSPORTER PERMEASE PROTEIN YCJP"/>
    <property type="match status" value="1"/>
</dbReference>
<dbReference type="GO" id="GO:0055085">
    <property type="term" value="P:transmembrane transport"/>
    <property type="evidence" value="ECO:0007669"/>
    <property type="project" value="InterPro"/>
</dbReference>
<dbReference type="RefSeq" id="WP_014342258.1">
    <property type="nucleotide sequence ID" value="NC_016843.1"/>
</dbReference>
<dbReference type="Proteomes" id="UP000008192">
    <property type="component" value="Chromosome"/>
</dbReference>
<name>A0AAU8PI86_TREPG</name>
<protein>
    <submittedName>
        <fullName evidence="9">Sugar ABC superfamily ATP binding cassette transporter, membrane protein</fullName>
    </submittedName>
</protein>
<keyword evidence="2 7" id="KW-0813">Transport</keyword>
<dbReference type="InterPro" id="IPR050901">
    <property type="entry name" value="BP-dep_ABC_trans_perm"/>
</dbReference>
<dbReference type="CDD" id="cd06261">
    <property type="entry name" value="TM_PBP2"/>
    <property type="match status" value="1"/>
</dbReference>
<organism evidence="9 10">
    <name type="scientific">Treponema pallidum subsp. pertenue (strain Gauthier)</name>
    <dbReference type="NCBI Taxonomy" id="491080"/>
    <lineage>
        <taxon>Bacteria</taxon>
        <taxon>Pseudomonadati</taxon>
        <taxon>Spirochaetota</taxon>
        <taxon>Spirochaetia</taxon>
        <taxon>Spirochaetales</taxon>
        <taxon>Treponemataceae</taxon>
        <taxon>Treponema</taxon>
    </lineage>
</organism>
<feature type="transmembrane region" description="Helical" evidence="7">
    <location>
        <begin position="183"/>
        <end position="208"/>
    </location>
</feature>
<dbReference type="SUPFAM" id="SSF161098">
    <property type="entry name" value="MetI-like"/>
    <property type="match status" value="1"/>
</dbReference>
<evidence type="ECO:0000256" key="7">
    <source>
        <dbReference type="RuleBase" id="RU363032"/>
    </source>
</evidence>
<evidence type="ECO:0000256" key="1">
    <source>
        <dbReference type="ARBA" id="ARBA00004651"/>
    </source>
</evidence>
<sequence>MNMIFLKWRTALVLCLLSCIALVSMFPLYEMVATSLKRDADAFRLPPAWFFIPTIENYRQLLQEHHFGRALYNSLVVTLSSTVVSVSAGAAAAYAMQRFRYRGKKAITVALLLLRVIPPVVLVIPIFVWWTALGLVNSLAGLALVYGALNVPFNVWVITTFVAEIPPSLDESAKLDGCSHWMIFTRIVMPLITPALAVVSIFTFRFAWNEYMLGFALTNRKTRTLPVALSLFLTDSGVEWGRITAAATLIAIPACVFTFAAAKYLVVGLTAGAVKG</sequence>
<dbReference type="Gene3D" id="1.10.3720.10">
    <property type="entry name" value="MetI-like"/>
    <property type="match status" value="1"/>
</dbReference>
<dbReference type="InterPro" id="IPR035906">
    <property type="entry name" value="MetI-like_sf"/>
</dbReference>
<dbReference type="InterPro" id="IPR000515">
    <property type="entry name" value="MetI-like"/>
</dbReference>
<evidence type="ECO:0000256" key="2">
    <source>
        <dbReference type="ARBA" id="ARBA00022448"/>
    </source>
</evidence>
<evidence type="ECO:0000256" key="5">
    <source>
        <dbReference type="ARBA" id="ARBA00022989"/>
    </source>
</evidence>
<evidence type="ECO:0000259" key="8">
    <source>
        <dbReference type="PROSITE" id="PS50928"/>
    </source>
</evidence>
<feature type="transmembrane region" description="Helical" evidence="7">
    <location>
        <begin position="70"/>
        <end position="94"/>
    </location>
</feature>
<keyword evidence="6 7" id="KW-0472">Membrane</keyword>
<evidence type="ECO:0000256" key="3">
    <source>
        <dbReference type="ARBA" id="ARBA00022475"/>
    </source>
</evidence>
<comment type="subcellular location">
    <subcellularLocation>
        <location evidence="1 7">Cell membrane</location>
        <topology evidence="1 7">Multi-pass membrane protein</topology>
    </subcellularLocation>
</comment>
<evidence type="ECO:0000313" key="9">
    <source>
        <dbReference type="EMBL" id="AEZ59330.1"/>
    </source>
</evidence>
<accession>A0AAU8PI86</accession>
<dbReference type="PANTHER" id="PTHR32243">
    <property type="entry name" value="MALTOSE TRANSPORT SYSTEM PERMEASE-RELATED"/>
    <property type="match status" value="1"/>
</dbReference>
<feature type="transmembrane region" description="Helical" evidence="7">
    <location>
        <begin position="243"/>
        <end position="266"/>
    </location>
</feature>
<feature type="transmembrane region" description="Helical" evidence="7">
    <location>
        <begin position="142"/>
        <end position="163"/>
    </location>
</feature>
<evidence type="ECO:0000256" key="4">
    <source>
        <dbReference type="ARBA" id="ARBA00022692"/>
    </source>
</evidence>